<protein>
    <submittedName>
        <fullName evidence="1">Uncharacterized protein</fullName>
    </submittedName>
</protein>
<dbReference type="EMBL" id="GBXM01048275">
    <property type="protein sequence ID" value="JAH60302.1"/>
    <property type="molecule type" value="Transcribed_RNA"/>
</dbReference>
<proteinExistence type="predicted"/>
<sequence length="32" mass="3539">MVKQSSAGTQDVLTYLETPASFVTLNKRPLKD</sequence>
<dbReference type="AlphaFoldDB" id="A0A0E9U3J4"/>
<name>A0A0E9U3J4_ANGAN</name>
<evidence type="ECO:0000313" key="1">
    <source>
        <dbReference type="EMBL" id="JAH60302.1"/>
    </source>
</evidence>
<reference evidence="1" key="2">
    <citation type="journal article" date="2015" name="Fish Shellfish Immunol.">
        <title>Early steps in the European eel (Anguilla anguilla)-Vibrio vulnificus interaction in the gills: Role of the RtxA13 toxin.</title>
        <authorList>
            <person name="Callol A."/>
            <person name="Pajuelo D."/>
            <person name="Ebbesson L."/>
            <person name="Teles M."/>
            <person name="MacKenzie S."/>
            <person name="Amaro C."/>
        </authorList>
    </citation>
    <scope>NUCLEOTIDE SEQUENCE</scope>
</reference>
<reference evidence="1" key="1">
    <citation type="submission" date="2014-11" db="EMBL/GenBank/DDBJ databases">
        <authorList>
            <person name="Amaro Gonzalez C."/>
        </authorList>
    </citation>
    <scope>NUCLEOTIDE SEQUENCE</scope>
</reference>
<accession>A0A0E9U3J4</accession>
<organism evidence="1">
    <name type="scientific">Anguilla anguilla</name>
    <name type="common">European freshwater eel</name>
    <name type="synonym">Muraena anguilla</name>
    <dbReference type="NCBI Taxonomy" id="7936"/>
    <lineage>
        <taxon>Eukaryota</taxon>
        <taxon>Metazoa</taxon>
        <taxon>Chordata</taxon>
        <taxon>Craniata</taxon>
        <taxon>Vertebrata</taxon>
        <taxon>Euteleostomi</taxon>
        <taxon>Actinopterygii</taxon>
        <taxon>Neopterygii</taxon>
        <taxon>Teleostei</taxon>
        <taxon>Anguilliformes</taxon>
        <taxon>Anguillidae</taxon>
        <taxon>Anguilla</taxon>
    </lineage>
</organism>